<protein>
    <recommendedName>
        <fullName evidence="3">Cohesin domain-containing protein</fullName>
    </recommendedName>
</protein>
<feature type="transmembrane region" description="Helical" evidence="1">
    <location>
        <begin position="499"/>
        <end position="522"/>
    </location>
</feature>
<dbReference type="GO" id="GO:0030246">
    <property type="term" value="F:carbohydrate binding"/>
    <property type="evidence" value="ECO:0007669"/>
    <property type="project" value="InterPro"/>
</dbReference>
<dbReference type="CDD" id="cd08547">
    <property type="entry name" value="Type_II_cohesin"/>
    <property type="match status" value="1"/>
</dbReference>
<feature type="transmembrane region" description="Helical" evidence="1">
    <location>
        <begin position="26"/>
        <end position="45"/>
    </location>
</feature>
<keyword evidence="1" id="KW-1133">Transmembrane helix</keyword>
<dbReference type="InterPro" id="IPR008965">
    <property type="entry name" value="CBM2/CBM3_carb-bd_dom_sf"/>
</dbReference>
<accession>A0A0F9VCH8</accession>
<dbReference type="Gene3D" id="2.60.40.680">
    <property type="match status" value="1"/>
</dbReference>
<comment type="caution">
    <text evidence="2">The sequence shown here is derived from an EMBL/GenBank/DDBJ whole genome shotgun (WGS) entry which is preliminary data.</text>
</comment>
<organism evidence="2">
    <name type="scientific">marine sediment metagenome</name>
    <dbReference type="NCBI Taxonomy" id="412755"/>
    <lineage>
        <taxon>unclassified sequences</taxon>
        <taxon>metagenomes</taxon>
        <taxon>ecological metagenomes</taxon>
    </lineage>
</organism>
<evidence type="ECO:0000256" key="1">
    <source>
        <dbReference type="SAM" id="Phobius"/>
    </source>
</evidence>
<dbReference type="EMBL" id="LAZR01000029">
    <property type="protein sequence ID" value="KKO02851.1"/>
    <property type="molecule type" value="Genomic_DNA"/>
</dbReference>
<dbReference type="SUPFAM" id="SSF49384">
    <property type="entry name" value="Carbohydrate-binding domain"/>
    <property type="match status" value="1"/>
</dbReference>
<dbReference type="AlphaFoldDB" id="A0A0F9VCH8"/>
<keyword evidence="1" id="KW-0472">Membrane</keyword>
<name>A0A0F9VCH8_9ZZZZ</name>
<evidence type="ECO:0008006" key="3">
    <source>
        <dbReference type="Google" id="ProtNLM"/>
    </source>
</evidence>
<proteinExistence type="predicted"/>
<reference evidence="2" key="1">
    <citation type="journal article" date="2015" name="Nature">
        <title>Complex archaea that bridge the gap between prokaryotes and eukaryotes.</title>
        <authorList>
            <person name="Spang A."/>
            <person name="Saw J.H."/>
            <person name="Jorgensen S.L."/>
            <person name="Zaremba-Niedzwiedzka K."/>
            <person name="Martijn J."/>
            <person name="Lind A.E."/>
            <person name="van Eijk R."/>
            <person name="Schleper C."/>
            <person name="Guy L."/>
            <person name="Ettema T.J."/>
        </authorList>
    </citation>
    <scope>NUCLEOTIDE SEQUENCE</scope>
</reference>
<gene>
    <name evidence="2" type="ORF">LCGC14_0103010</name>
</gene>
<keyword evidence="1" id="KW-0812">Transmembrane</keyword>
<sequence>MADSKKKKINIEQGHHYKPNKSTEKFGLGFIFLLGMVLTIINLTLPNFVLAADLYFYPSVDSYNVGQIFSVIVYVSSTDQTMNAASGVVSFPKDKLNVISISKSESIFSLWVQEPIFSNSIGTINFEGIVLNPGFIGLTGKILAINFKAKNTGNASLAFSSGSVLANDGRGTSILEAMDSASYTLNSEEVTSQDEEEKEYIPPKIGVPIAPTVSSSTHPDSEKWYSNNDPEFYWKLPSDVTGVSFLLYKSSIANPGPISDGIMESKKFEDIDDGVWYFHIQLKNKYGWGEITHRKVLIDTVPPELFEIETQKDDPLDPRPKFLFTSTDNTSGISYYEVKIGKEYSETVSAADIKEKPYQVPPQSPGKHLIEVKAFDRAGNFSSDSIEIEILPIEEPSILNYPERIRIGEILEIEGRSLPETSVIIFIQREEKVPILEEVKTDSQGDWKFVYEKALVQGRYSFWAQAKDGREALSYPTQKYFFEIGLPPFLKLGKITIEYLTTVVTLFILIVATVVIIFYAWYRILLWRKKLKTETTEAEKALRKAFSFLRKRINEQIRMFDSRPGLSGKERRIRDSLEDSLKIAKEIVAKEIKDIEKELE</sequence>
<evidence type="ECO:0000313" key="2">
    <source>
        <dbReference type="EMBL" id="KKO02851.1"/>
    </source>
</evidence>